<organism evidence="1 2">
    <name type="scientific">Smallanthus sonchifolius</name>
    <dbReference type="NCBI Taxonomy" id="185202"/>
    <lineage>
        <taxon>Eukaryota</taxon>
        <taxon>Viridiplantae</taxon>
        <taxon>Streptophyta</taxon>
        <taxon>Embryophyta</taxon>
        <taxon>Tracheophyta</taxon>
        <taxon>Spermatophyta</taxon>
        <taxon>Magnoliopsida</taxon>
        <taxon>eudicotyledons</taxon>
        <taxon>Gunneridae</taxon>
        <taxon>Pentapetalae</taxon>
        <taxon>asterids</taxon>
        <taxon>campanulids</taxon>
        <taxon>Asterales</taxon>
        <taxon>Asteraceae</taxon>
        <taxon>Asteroideae</taxon>
        <taxon>Heliantheae alliance</taxon>
        <taxon>Millerieae</taxon>
        <taxon>Smallanthus</taxon>
    </lineage>
</organism>
<reference evidence="1 2" key="2">
    <citation type="journal article" date="2022" name="Mol. Ecol. Resour.">
        <title>The genomes of chicory, endive, great burdock and yacon provide insights into Asteraceae paleo-polyploidization history and plant inulin production.</title>
        <authorList>
            <person name="Fan W."/>
            <person name="Wang S."/>
            <person name="Wang H."/>
            <person name="Wang A."/>
            <person name="Jiang F."/>
            <person name="Liu H."/>
            <person name="Zhao H."/>
            <person name="Xu D."/>
            <person name="Zhang Y."/>
        </authorList>
    </citation>
    <scope>NUCLEOTIDE SEQUENCE [LARGE SCALE GENOMIC DNA]</scope>
    <source>
        <strain evidence="2">cv. Yunnan</strain>
        <tissue evidence="1">Leaves</tissue>
    </source>
</reference>
<dbReference type="EMBL" id="CM042023">
    <property type="protein sequence ID" value="KAI3812376.1"/>
    <property type="molecule type" value="Genomic_DNA"/>
</dbReference>
<name>A0ACB9IWZ9_9ASTR</name>
<reference evidence="2" key="1">
    <citation type="journal article" date="2022" name="Mol. Ecol. Resour.">
        <title>The genomes of chicory, endive, great burdock and yacon provide insights into Asteraceae palaeo-polyploidization history and plant inulin production.</title>
        <authorList>
            <person name="Fan W."/>
            <person name="Wang S."/>
            <person name="Wang H."/>
            <person name="Wang A."/>
            <person name="Jiang F."/>
            <person name="Liu H."/>
            <person name="Zhao H."/>
            <person name="Xu D."/>
            <person name="Zhang Y."/>
        </authorList>
    </citation>
    <scope>NUCLEOTIDE SEQUENCE [LARGE SCALE GENOMIC DNA]</scope>
    <source>
        <strain evidence="2">cv. Yunnan</strain>
    </source>
</reference>
<protein>
    <submittedName>
        <fullName evidence="1">Uncharacterized protein</fullName>
    </submittedName>
</protein>
<evidence type="ECO:0000313" key="1">
    <source>
        <dbReference type="EMBL" id="KAI3812376.1"/>
    </source>
</evidence>
<accession>A0ACB9IWZ9</accession>
<comment type="caution">
    <text evidence="1">The sequence shown here is derived from an EMBL/GenBank/DDBJ whole genome shotgun (WGS) entry which is preliminary data.</text>
</comment>
<gene>
    <name evidence="1" type="ORF">L1987_17083</name>
</gene>
<keyword evidence="2" id="KW-1185">Reference proteome</keyword>
<sequence length="241" mass="26211">MRGGWKLGFLLAAVGMVGTVAVLTVKGSSSWDKEAVAEFFKHMSDRLGNWAIPVYVAIHTISIALFLPYAVFLEAGASLLFGFLPALICVFSAKILGASISFWIGRLLFKSSSSATRWAHENKYFNVLSRGVERDGWKFVLLARFSPIPSYAINYALAATNVLFFKDFLVPTVLGCLPMILQNTSIGSLAGAAVASSTGSQSNKSKIWSYVLPMMGISSSILISLRIKKYSSSISTDDRTR</sequence>
<proteinExistence type="predicted"/>
<dbReference type="Proteomes" id="UP001056120">
    <property type="component" value="Linkage Group LG06"/>
</dbReference>
<evidence type="ECO:0000313" key="2">
    <source>
        <dbReference type="Proteomes" id="UP001056120"/>
    </source>
</evidence>